<dbReference type="Proteomes" id="UP000031670">
    <property type="component" value="Unassembled WGS sequence"/>
</dbReference>
<sequence>MSQMSTIGLHFYWAAQFALWSQQYLVTLVLELCGDTQ</sequence>
<reference evidence="1 2" key="1">
    <citation type="submission" date="2015-01" db="EMBL/GenBank/DDBJ databases">
        <title>Vibrio sp. C5 JCM 19232 whole genome shotgun sequence.</title>
        <authorList>
            <person name="Sawabe T."/>
            <person name="Meirelles P."/>
            <person name="Feng G."/>
            <person name="Sayaka M."/>
            <person name="Hattori M."/>
            <person name="Ohkuma M."/>
        </authorList>
    </citation>
    <scope>NUCLEOTIDE SEQUENCE [LARGE SCALE GENOMIC DNA]</scope>
    <source>
        <strain evidence="1 2">JCM19232</strain>
    </source>
</reference>
<evidence type="ECO:0000313" key="2">
    <source>
        <dbReference type="Proteomes" id="UP000031670"/>
    </source>
</evidence>
<dbReference type="AlphaFoldDB" id="A0A0B8PCD4"/>
<protein>
    <submittedName>
        <fullName evidence="1">Uncharacterized protein</fullName>
    </submittedName>
</protein>
<reference evidence="1 2" key="2">
    <citation type="submission" date="2015-01" db="EMBL/GenBank/DDBJ databases">
        <authorList>
            <consortium name="NBRP consortium"/>
            <person name="Sawabe T."/>
            <person name="Meirelles P."/>
            <person name="Feng G."/>
            <person name="Sayaka M."/>
            <person name="Hattori M."/>
            <person name="Ohkuma M."/>
        </authorList>
    </citation>
    <scope>NUCLEOTIDE SEQUENCE [LARGE SCALE GENOMIC DNA]</scope>
    <source>
        <strain evidence="1 2">JCM19232</strain>
    </source>
</reference>
<name>A0A0B8PCD4_9VIBR</name>
<evidence type="ECO:0000313" key="1">
    <source>
        <dbReference type="EMBL" id="GAM62232.1"/>
    </source>
</evidence>
<accession>A0A0B8PCD4</accession>
<proteinExistence type="predicted"/>
<organism evidence="1 2">
    <name type="scientific">Vibrio ishigakensis</name>
    <dbReference type="NCBI Taxonomy" id="1481914"/>
    <lineage>
        <taxon>Bacteria</taxon>
        <taxon>Pseudomonadati</taxon>
        <taxon>Pseudomonadota</taxon>
        <taxon>Gammaproteobacteria</taxon>
        <taxon>Vibrionales</taxon>
        <taxon>Vibrionaceae</taxon>
        <taxon>Vibrio</taxon>
    </lineage>
</organism>
<gene>
    <name evidence="1" type="ORF">JCM19232_5196</name>
</gene>
<dbReference type="EMBL" id="BBSA01000005">
    <property type="protein sequence ID" value="GAM62232.1"/>
    <property type="molecule type" value="Genomic_DNA"/>
</dbReference>
<comment type="caution">
    <text evidence="1">The sequence shown here is derived from an EMBL/GenBank/DDBJ whole genome shotgun (WGS) entry which is preliminary data.</text>
</comment>